<dbReference type="Gene3D" id="3.10.290.10">
    <property type="entry name" value="RNA-binding S4 domain"/>
    <property type="match status" value="1"/>
</dbReference>
<dbReference type="SMART" id="SM00363">
    <property type="entry name" value="S4"/>
    <property type="match status" value="1"/>
</dbReference>
<dbReference type="STRING" id="1661.CQ11_00485"/>
<dbReference type="GO" id="GO:0003723">
    <property type="term" value="F:RNA binding"/>
    <property type="evidence" value="ECO:0007669"/>
    <property type="project" value="InterPro"/>
</dbReference>
<keyword evidence="3 4" id="KW-0413">Isomerase</keyword>
<dbReference type="InterPro" id="IPR000748">
    <property type="entry name" value="PsdUridine_synth_RsuA/RluB/E/F"/>
</dbReference>
<evidence type="ECO:0000256" key="3">
    <source>
        <dbReference type="ARBA" id="ARBA00023235"/>
    </source>
</evidence>
<dbReference type="PROSITE" id="PS01149">
    <property type="entry name" value="PSI_RSU"/>
    <property type="match status" value="1"/>
</dbReference>
<dbReference type="CDD" id="cd02870">
    <property type="entry name" value="PseudoU_synth_RsuA_like"/>
    <property type="match status" value="1"/>
</dbReference>
<dbReference type="RefSeq" id="WP_052251152.1">
    <property type="nucleotide sequence ID" value="NZ_CP028833.1"/>
</dbReference>
<dbReference type="InterPro" id="IPR018496">
    <property type="entry name" value="PsdUridine_synth_RsuA/RluB_CS"/>
</dbReference>
<dbReference type="InterPro" id="IPR006145">
    <property type="entry name" value="PsdUridine_synth_RsuA/RluA"/>
</dbReference>
<dbReference type="CDD" id="cd00165">
    <property type="entry name" value="S4"/>
    <property type="match status" value="1"/>
</dbReference>
<reference evidence="5 6" key="1">
    <citation type="submission" date="2018-11" db="EMBL/GenBank/DDBJ databases">
        <title>Multidrug-resistant genes are associated with an 42-kb island TGI1 carrying a complex class 1 integron in a Trueperella pyogenes.</title>
        <authorList>
            <person name="Dong W."/>
        </authorList>
    </citation>
    <scope>NUCLEOTIDE SEQUENCE [LARGE SCALE GENOMIC DNA]</scope>
    <source>
        <strain evidence="5 6">TP4</strain>
    </source>
</reference>
<comment type="similarity">
    <text evidence="2 4">Belongs to the pseudouridine synthase RsuA family.</text>
</comment>
<dbReference type="InterPro" id="IPR002942">
    <property type="entry name" value="S4_RNA-bd"/>
</dbReference>
<sequence length="251" mass="27792">MTRRAQDLHDANGERLQKVLAHAGVGSRRACEELIVQGRVSVDGVVVRQLGIRVNPDTAVIHVDGARVQLDETKVTLACYKERGVVSTMNDDQGRPTLADYIEDRTERLYHVGRLDAETEGIILLTNDGELAHRLTHPSYEVPKTYIARVEGTVPRGLTKVLEKGITLEDGPVKVDRFVLREAAKKNSIVEVTLHSGRNRIVRRIMEEVGFPVMDLVRTQFGNITIGRLKPGQVRTVAGSELGALMSMVDL</sequence>
<organism evidence="5 6">
    <name type="scientific">Trueperella pyogenes</name>
    <dbReference type="NCBI Taxonomy" id="1661"/>
    <lineage>
        <taxon>Bacteria</taxon>
        <taxon>Bacillati</taxon>
        <taxon>Actinomycetota</taxon>
        <taxon>Actinomycetes</taxon>
        <taxon>Actinomycetales</taxon>
        <taxon>Actinomycetaceae</taxon>
        <taxon>Trueperella</taxon>
    </lineage>
</organism>
<dbReference type="InterPro" id="IPR020103">
    <property type="entry name" value="PsdUridine_synth_cat_dom_sf"/>
</dbReference>
<dbReference type="PANTHER" id="PTHR47683">
    <property type="entry name" value="PSEUDOURIDINE SYNTHASE FAMILY PROTEIN-RELATED"/>
    <property type="match status" value="1"/>
</dbReference>
<dbReference type="AlphaFoldDB" id="A0A2S1KZW7"/>
<evidence type="ECO:0000256" key="4">
    <source>
        <dbReference type="RuleBase" id="RU003887"/>
    </source>
</evidence>
<evidence type="ECO:0000256" key="1">
    <source>
        <dbReference type="ARBA" id="ARBA00000073"/>
    </source>
</evidence>
<name>A0A2S1KZW7_9ACTO</name>
<dbReference type="FunFam" id="3.10.290.10:FF:000003">
    <property type="entry name" value="Pseudouridine synthase"/>
    <property type="match status" value="1"/>
</dbReference>
<gene>
    <name evidence="5" type="ORF">EBQ10_01370</name>
</gene>
<accession>A0A2S1KZW7</accession>
<dbReference type="GO" id="GO:0000455">
    <property type="term" value="P:enzyme-directed rRNA pseudouridine synthesis"/>
    <property type="evidence" value="ECO:0007669"/>
    <property type="project" value="UniProtKB-ARBA"/>
</dbReference>
<dbReference type="Proteomes" id="UP000275951">
    <property type="component" value="Chromosome"/>
</dbReference>
<dbReference type="NCBIfam" id="TIGR00093">
    <property type="entry name" value="pseudouridine synthase"/>
    <property type="match status" value="1"/>
</dbReference>
<dbReference type="InterPro" id="IPR036986">
    <property type="entry name" value="S4_RNA-bd_sf"/>
</dbReference>
<dbReference type="PANTHER" id="PTHR47683:SF2">
    <property type="entry name" value="RNA-BINDING S4 DOMAIN-CONTAINING PROTEIN"/>
    <property type="match status" value="1"/>
</dbReference>
<dbReference type="SUPFAM" id="SSF55120">
    <property type="entry name" value="Pseudouridine synthase"/>
    <property type="match status" value="1"/>
</dbReference>
<evidence type="ECO:0000313" key="6">
    <source>
        <dbReference type="Proteomes" id="UP000275951"/>
    </source>
</evidence>
<evidence type="ECO:0000256" key="2">
    <source>
        <dbReference type="ARBA" id="ARBA00008348"/>
    </source>
</evidence>
<dbReference type="InterPro" id="IPR050343">
    <property type="entry name" value="RsuA_PseudoU_synthase"/>
</dbReference>
<dbReference type="EMBL" id="CP033905">
    <property type="protein sequence ID" value="AZR06075.1"/>
    <property type="molecule type" value="Genomic_DNA"/>
</dbReference>
<dbReference type="PROSITE" id="PS50889">
    <property type="entry name" value="S4"/>
    <property type="match status" value="1"/>
</dbReference>
<dbReference type="Pfam" id="PF01479">
    <property type="entry name" value="S4"/>
    <property type="match status" value="1"/>
</dbReference>
<comment type="catalytic activity">
    <reaction evidence="1">
        <text>a uridine in RNA = a pseudouridine in RNA</text>
        <dbReference type="Rhea" id="RHEA:48348"/>
        <dbReference type="Rhea" id="RHEA-COMP:12068"/>
        <dbReference type="Rhea" id="RHEA-COMP:12069"/>
        <dbReference type="ChEBI" id="CHEBI:65314"/>
        <dbReference type="ChEBI" id="CHEBI:65315"/>
    </reaction>
</comment>
<dbReference type="EC" id="5.4.99.-" evidence="4"/>
<evidence type="ECO:0000313" key="5">
    <source>
        <dbReference type="EMBL" id="AZR06075.1"/>
    </source>
</evidence>
<dbReference type="Pfam" id="PF00849">
    <property type="entry name" value="PseudoU_synth_2"/>
    <property type="match status" value="1"/>
</dbReference>
<dbReference type="Gene3D" id="3.30.2350.10">
    <property type="entry name" value="Pseudouridine synthase"/>
    <property type="match status" value="1"/>
</dbReference>
<dbReference type="SUPFAM" id="SSF55174">
    <property type="entry name" value="Alpha-L RNA-binding motif"/>
    <property type="match status" value="1"/>
</dbReference>
<proteinExistence type="inferred from homology"/>
<dbReference type="GO" id="GO:0120159">
    <property type="term" value="F:rRNA pseudouridine synthase activity"/>
    <property type="evidence" value="ECO:0007669"/>
    <property type="project" value="UniProtKB-ARBA"/>
</dbReference>
<protein>
    <recommendedName>
        <fullName evidence="4">Pseudouridine synthase</fullName>
        <ecNumber evidence="4">5.4.99.-</ecNumber>
    </recommendedName>
</protein>